<comment type="caution">
    <text evidence="4">The sequence shown here is derived from an EMBL/GenBank/DDBJ whole genome shotgun (WGS) entry which is preliminary data.</text>
</comment>
<dbReference type="AlphaFoldDB" id="A0AAV2YKJ4"/>
<dbReference type="PANTHER" id="PTHR23322">
    <property type="entry name" value="FAS-ASSOCIATED PROTEIN"/>
    <property type="match status" value="1"/>
</dbReference>
<dbReference type="PANTHER" id="PTHR23322:SF1">
    <property type="entry name" value="FAS-ASSOCIATED FACTOR 2"/>
    <property type="match status" value="1"/>
</dbReference>
<protein>
    <recommendedName>
        <fullName evidence="3">UBX domain-containing protein</fullName>
    </recommendedName>
</protein>
<dbReference type="InterPro" id="IPR006577">
    <property type="entry name" value="UAS"/>
</dbReference>
<dbReference type="InterPro" id="IPR049483">
    <property type="entry name" value="FAF1_2-like_UAS"/>
</dbReference>
<feature type="compositionally biased region" description="Basic and acidic residues" evidence="2">
    <location>
        <begin position="276"/>
        <end position="299"/>
    </location>
</feature>
<dbReference type="Proteomes" id="UP001146120">
    <property type="component" value="Unassembled WGS sequence"/>
</dbReference>
<evidence type="ECO:0000313" key="4">
    <source>
        <dbReference type="EMBL" id="DAZ93833.1"/>
    </source>
</evidence>
<dbReference type="SUPFAM" id="SSF54236">
    <property type="entry name" value="Ubiquitin-like"/>
    <property type="match status" value="1"/>
</dbReference>
<reference evidence="4" key="2">
    <citation type="journal article" date="2023" name="Microbiol Resour">
        <title>Decontamination and Annotation of the Draft Genome Sequence of the Oomycete Lagenidium giganteum ARSEF 373.</title>
        <authorList>
            <person name="Morgan W.R."/>
            <person name="Tartar A."/>
        </authorList>
    </citation>
    <scope>NUCLEOTIDE SEQUENCE</scope>
    <source>
        <strain evidence="4">ARSEF 373</strain>
    </source>
</reference>
<evidence type="ECO:0000256" key="2">
    <source>
        <dbReference type="SAM" id="MobiDB-lite"/>
    </source>
</evidence>
<organism evidence="4 5">
    <name type="scientific">Lagenidium giganteum</name>
    <dbReference type="NCBI Taxonomy" id="4803"/>
    <lineage>
        <taxon>Eukaryota</taxon>
        <taxon>Sar</taxon>
        <taxon>Stramenopiles</taxon>
        <taxon>Oomycota</taxon>
        <taxon>Peronosporomycetes</taxon>
        <taxon>Pythiales</taxon>
        <taxon>Pythiaceae</taxon>
    </lineage>
</organism>
<feature type="compositionally biased region" description="Basic and acidic residues" evidence="2">
    <location>
        <begin position="235"/>
        <end position="253"/>
    </location>
</feature>
<dbReference type="GO" id="GO:0005783">
    <property type="term" value="C:endoplasmic reticulum"/>
    <property type="evidence" value="ECO:0007669"/>
    <property type="project" value="TreeGrafter"/>
</dbReference>
<dbReference type="InterPro" id="IPR001012">
    <property type="entry name" value="UBX_dom"/>
</dbReference>
<dbReference type="Pfam" id="PF21021">
    <property type="entry name" value="FAF1"/>
    <property type="match status" value="1"/>
</dbReference>
<dbReference type="CDD" id="cd01767">
    <property type="entry name" value="UBX"/>
    <property type="match status" value="1"/>
</dbReference>
<keyword evidence="5" id="KW-1185">Reference proteome</keyword>
<dbReference type="PROSITE" id="PS50033">
    <property type="entry name" value="UBX"/>
    <property type="match status" value="1"/>
</dbReference>
<evidence type="ECO:0000256" key="1">
    <source>
        <dbReference type="ARBA" id="ARBA00023054"/>
    </source>
</evidence>
<dbReference type="InterPro" id="IPR036249">
    <property type="entry name" value="Thioredoxin-like_sf"/>
</dbReference>
<dbReference type="Gene3D" id="3.40.30.10">
    <property type="entry name" value="Glutaredoxin"/>
    <property type="match status" value="1"/>
</dbReference>
<evidence type="ECO:0000259" key="3">
    <source>
        <dbReference type="PROSITE" id="PS50033"/>
    </source>
</evidence>
<dbReference type="SMART" id="SM00594">
    <property type="entry name" value="UAS"/>
    <property type="match status" value="1"/>
</dbReference>
<dbReference type="GO" id="GO:0036503">
    <property type="term" value="P:ERAD pathway"/>
    <property type="evidence" value="ECO:0007669"/>
    <property type="project" value="TreeGrafter"/>
</dbReference>
<dbReference type="EMBL" id="DAKRPA010000288">
    <property type="protein sequence ID" value="DAZ93833.1"/>
    <property type="molecule type" value="Genomic_DNA"/>
</dbReference>
<dbReference type="Gene3D" id="3.10.20.90">
    <property type="entry name" value="Phosphatidylinositol 3-kinase Catalytic Subunit, Chain A, domain 1"/>
    <property type="match status" value="1"/>
</dbReference>
<feature type="region of interest" description="Disordered" evidence="2">
    <location>
        <begin position="275"/>
        <end position="312"/>
    </location>
</feature>
<feature type="domain" description="UBX" evidence="3">
    <location>
        <begin position="312"/>
        <end position="393"/>
    </location>
</feature>
<dbReference type="InterPro" id="IPR029071">
    <property type="entry name" value="Ubiquitin-like_domsf"/>
</dbReference>
<feature type="compositionally biased region" description="Basic and acidic residues" evidence="2">
    <location>
        <begin position="1"/>
        <end position="14"/>
    </location>
</feature>
<feature type="region of interest" description="Disordered" evidence="2">
    <location>
        <begin position="1"/>
        <end position="48"/>
    </location>
</feature>
<feature type="compositionally biased region" description="Low complexity" evidence="2">
    <location>
        <begin position="31"/>
        <end position="48"/>
    </location>
</feature>
<gene>
    <name evidence="4" type="ORF">N0F65_009341</name>
</gene>
<accession>A0AAV2YKJ4</accession>
<evidence type="ECO:0000313" key="5">
    <source>
        <dbReference type="Proteomes" id="UP001146120"/>
    </source>
</evidence>
<dbReference type="SUPFAM" id="SSF52833">
    <property type="entry name" value="Thioredoxin-like"/>
    <property type="match status" value="1"/>
</dbReference>
<name>A0AAV2YKJ4_9STRA</name>
<sequence length="398" mass="44641">MTAARGDNEQERVGLRRRGGHGGSDGPVAEASSSNASSSGSGSRNAAPAPTKSLVELLFSPISYLLGDGEAEDPQMSAVAFNQSLRIKYGDHCPRFEHSSFRDAVTTARTASKFLLVYLHSNLHDETDSFCRHSLCTEELATYLNDNVALVSWGGCVQQAEGFGVSLSLGCAKFPYLALLTCVSRGVNVVEKITGNVSARIVIRQLNAAIERNNQILATARHIQQQRTEAQTLREQQDREYQESLEADRLREEEARRHEELERLREEEEIAQAIRQEQEEREREEMKKNAIQSKRERLVGSEPPSRRPPPGAGYKTAFIKFHLHNGQRLERVFYAHDTLSLVRDFIDVEFHDRDIAIVNYELATNFPKRTFGPDLLKMTLEEAGLSPQALVFVQDLDS</sequence>
<dbReference type="SMART" id="SM00166">
    <property type="entry name" value="UBX"/>
    <property type="match status" value="1"/>
</dbReference>
<keyword evidence="1" id="KW-0175">Coiled coil</keyword>
<dbReference type="Pfam" id="PF00789">
    <property type="entry name" value="UBX"/>
    <property type="match status" value="1"/>
</dbReference>
<proteinExistence type="predicted"/>
<dbReference type="InterPro" id="IPR050730">
    <property type="entry name" value="UBX_domain-protein"/>
</dbReference>
<feature type="region of interest" description="Disordered" evidence="2">
    <location>
        <begin position="228"/>
        <end position="253"/>
    </location>
</feature>
<reference evidence="4" key="1">
    <citation type="submission" date="2022-11" db="EMBL/GenBank/DDBJ databases">
        <authorList>
            <person name="Morgan W.R."/>
            <person name="Tartar A."/>
        </authorList>
    </citation>
    <scope>NUCLEOTIDE SEQUENCE</scope>
    <source>
        <strain evidence="4">ARSEF 373</strain>
    </source>
</reference>
<dbReference type="GO" id="GO:0043130">
    <property type="term" value="F:ubiquitin binding"/>
    <property type="evidence" value="ECO:0007669"/>
    <property type="project" value="TreeGrafter"/>
</dbReference>